<keyword evidence="2" id="KW-0540">Nuclease</keyword>
<dbReference type="InterPro" id="IPR047688">
    <property type="entry name" value="Endonuc_SmrA"/>
</dbReference>
<dbReference type="PROSITE" id="PS50828">
    <property type="entry name" value="SMR"/>
    <property type="match status" value="1"/>
</dbReference>
<dbReference type="PANTHER" id="PTHR35562:SF2">
    <property type="entry name" value="DNA ENDONUCLEASE SMRA-RELATED"/>
    <property type="match status" value="1"/>
</dbReference>
<dbReference type="GO" id="GO:0004519">
    <property type="term" value="F:endonuclease activity"/>
    <property type="evidence" value="ECO:0007669"/>
    <property type="project" value="UniProtKB-KW"/>
</dbReference>
<dbReference type="Gene3D" id="3.30.1370.110">
    <property type="match status" value="1"/>
</dbReference>
<dbReference type="SMART" id="SM00463">
    <property type="entry name" value="SMR"/>
    <property type="match status" value="1"/>
</dbReference>
<keyword evidence="3" id="KW-1185">Reference proteome</keyword>
<evidence type="ECO:0000313" key="3">
    <source>
        <dbReference type="Proteomes" id="UP001500392"/>
    </source>
</evidence>
<dbReference type="SUPFAM" id="SSF160443">
    <property type="entry name" value="SMR domain-like"/>
    <property type="match status" value="1"/>
</dbReference>
<dbReference type="PANTHER" id="PTHR35562">
    <property type="entry name" value="DNA ENDONUCLEASE SMRA-RELATED"/>
    <property type="match status" value="1"/>
</dbReference>
<accession>A0ABP7X8G0</accession>
<dbReference type="NCBIfam" id="NF033154">
    <property type="entry name" value="endonuc_SmrA"/>
    <property type="match status" value="1"/>
</dbReference>
<dbReference type="InterPro" id="IPR036063">
    <property type="entry name" value="Smr_dom_sf"/>
</dbReference>
<gene>
    <name evidence="2" type="primary">smrA</name>
    <name evidence="2" type="ORF">GCM10022414_35220</name>
</gene>
<dbReference type="Proteomes" id="UP001500392">
    <property type="component" value="Unassembled WGS sequence"/>
</dbReference>
<comment type="caution">
    <text evidence="2">The sequence shown here is derived from an EMBL/GenBank/DDBJ whole genome shotgun (WGS) entry which is preliminary data.</text>
</comment>
<organism evidence="2 3">
    <name type="scientific">Zhongshania borealis</name>
    <dbReference type="NCBI Taxonomy" id="889488"/>
    <lineage>
        <taxon>Bacteria</taxon>
        <taxon>Pseudomonadati</taxon>
        <taxon>Pseudomonadota</taxon>
        <taxon>Gammaproteobacteria</taxon>
        <taxon>Cellvibrionales</taxon>
        <taxon>Spongiibacteraceae</taxon>
        <taxon>Zhongshania</taxon>
    </lineage>
</organism>
<dbReference type="EMBL" id="BAABDM010000011">
    <property type="protein sequence ID" value="GAA4105477.1"/>
    <property type="molecule type" value="Genomic_DNA"/>
</dbReference>
<dbReference type="Pfam" id="PF01713">
    <property type="entry name" value="Smr"/>
    <property type="match status" value="1"/>
</dbReference>
<proteinExistence type="predicted"/>
<dbReference type="RefSeq" id="WP_344938602.1">
    <property type="nucleotide sequence ID" value="NZ_BAABDM010000011.1"/>
</dbReference>
<dbReference type="InterPro" id="IPR002625">
    <property type="entry name" value="Smr_dom"/>
</dbReference>
<evidence type="ECO:0000259" key="1">
    <source>
        <dbReference type="PROSITE" id="PS50828"/>
    </source>
</evidence>
<keyword evidence="2" id="KW-0378">Hydrolase</keyword>
<reference evidence="3" key="1">
    <citation type="journal article" date="2019" name="Int. J. Syst. Evol. Microbiol.">
        <title>The Global Catalogue of Microorganisms (GCM) 10K type strain sequencing project: providing services to taxonomists for standard genome sequencing and annotation.</title>
        <authorList>
            <consortium name="The Broad Institute Genomics Platform"/>
            <consortium name="The Broad Institute Genome Sequencing Center for Infectious Disease"/>
            <person name="Wu L."/>
            <person name="Ma J."/>
        </authorList>
    </citation>
    <scope>NUCLEOTIDE SEQUENCE [LARGE SCALE GENOMIC DNA]</scope>
    <source>
        <strain evidence="3">JCM 17304</strain>
    </source>
</reference>
<evidence type="ECO:0000313" key="2">
    <source>
        <dbReference type="EMBL" id="GAA4105477.1"/>
    </source>
</evidence>
<name>A0ABP7X8G0_9GAMM</name>
<feature type="domain" description="Smr" evidence="1">
    <location>
        <begin position="103"/>
        <end position="184"/>
    </location>
</feature>
<sequence length="203" mass="23197">MNPDIGMEVSMDDEEQLFAQEMAGVKRLEADARVALKKLDLDKVNIAARREAATAVNERQNFLSTGDIELLDPYHIVEFKREGVQHGVFRRLKQGKYRIEASLDLHKMTVEHARLQVFEFIREAMNLDLRAVIIVHGRGHNSSSKGAVLKSYVNRWLPEMEQVQAYCSAQPQHGGAGAVYIMLRKSETKKQENRDRFSRSRSS</sequence>
<protein>
    <submittedName>
        <fullName evidence="2">DNA endonuclease SmrA</fullName>
    </submittedName>
</protein>
<keyword evidence="2" id="KW-0255">Endonuclease</keyword>